<dbReference type="Proteomes" id="UP000794436">
    <property type="component" value="Unassembled WGS sequence"/>
</dbReference>
<dbReference type="Gene3D" id="1.10.510.10">
    <property type="entry name" value="Transferase(Phosphotransferase) domain 1"/>
    <property type="match status" value="1"/>
</dbReference>
<dbReference type="PROSITE" id="PS50011">
    <property type="entry name" value="PROTEIN_KINASE_DOM"/>
    <property type="match status" value="1"/>
</dbReference>
<feature type="transmembrane region" description="Helical" evidence="1">
    <location>
        <begin position="256"/>
        <end position="276"/>
    </location>
</feature>
<dbReference type="InterPro" id="IPR051681">
    <property type="entry name" value="Ser/Thr_Kinases-Pseudokinases"/>
</dbReference>
<feature type="domain" description="Protein kinase" evidence="2">
    <location>
        <begin position="362"/>
        <end position="656"/>
    </location>
</feature>
<dbReference type="InterPro" id="IPR011009">
    <property type="entry name" value="Kinase-like_dom_sf"/>
</dbReference>
<keyword evidence="1" id="KW-1133">Transmembrane helix</keyword>
<comment type="caution">
    <text evidence="3">The sequence shown here is derived from an EMBL/GenBank/DDBJ whole genome shotgun (WGS) entry which is preliminary data.</text>
</comment>
<dbReference type="SMART" id="SM00220">
    <property type="entry name" value="S_TKc"/>
    <property type="match status" value="1"/>
</dbReference>
<keyword evidence="4" id="KW-1185">Reference proteome</keyword>
<dbReference type="SUPFAM" id="SSF56112">
    <property type="entry name" value="Protein kinase-like (PK-like)"/>
    <property type="match status" value="1"/>
</dbReference>
<dbReference type="EMBL" id="SPLM01000006">
    <property type="protein sequence ID" value="TMW66856.1"/>
    <property type="molecule type" value="Genomic_DNA"/>
</dbReference>
<keyword evidence="1" id="KW-0812">Transmembrane</keyword>
<evidence type="ECO:0000259" key="2">
    <source>
        <dbReference type="PROSITE" id="PS50011"/>
    </source>
</evidence>
<dbReference type="InterPro" id="IPR008271">
    <property type="entry name" value="Ser/Thr_kinase_AS"/>
</dbReference>
<dbReference type="GO" id="GO:0004674">
    <property type="term" value="F:protein serine/threonine kinase activity"/>
    <property type="evidence" value="ECO:0007669"/>
    <property type="project" value="TreeGrafter"/>
</dbReference>
<dbReference type="InterPro" id="IPR000719">
    <property type="entry name" value="Prot_kinase_dom"/>
</dbReference>
<organism evidence="3 4">
    <name type="scientific">Pythium oligandrum</name>
    <name type="common">Mycoparasitic fungus</name>
    <dbReference type="NCBI Taxonomy" id="41045"/>
    <lineage>
        <taxon>Eukaryota</taxon>
        <taxon>Sar</taxon>
        <taxon>Stramenopiles</taxon>
        <taxon>Oomycota</taxon>
        <taxon>Peronosporomycetes</taxon>
        <taxon>Pythiales</taxon>
        <taxon>Pythiaceae</taxon>
        <taxon>Pythium</taxon>
    </lineage>
</organism>
<dbReference type="PANTHER" id="PTHR44329">
    <property type="entry name" value="SERINE/THREONINE-PROTEIN KINASE TNNI3K-RELATED"/>
    <property type="match status" value="1"/>
</dbReference>
<protein>
    <recommendedName>
        <fullName evidence="2">Protein kinase domain-containing protein</fullName>
    </recommendedName>
</protein>
<dbReference type="GO" id="GO:0005524">
    <property type="term" value="F:ATP binding"/>
    <property type="evidence" value="ECO:0007669"/>
    <property type="project" value="InterPro"/>
</dbReference>
<dbReference type="OrthoDB" id="109717at2759"/>
<dbReference type="AlphaFoldDB" id="A0A8K1FL79"/>
<proteinExistence type="predicted"/>
<reference evidence="3" key="1">
    <citation type="submission" date="2019-03" db="EMBL/GenBank/DDBJ databases">
        <title>Long read genome sequence of the mycoparasitic Pythium oligandrum ATCC 38472 isolated from sugarbeet rhizosphere.</title>
        <authorList>
            <person name="Gaulin E."/>
        </authorList>
    </citation>
    <scope>NUCLEOTIDE SEQUENCE</scope>
    <source>
        <strain evidence="3">ATCC 38472_TT</strain>
    </source>
</reference>
<accession>A0A8K1FL79</accession>
<gene>
    <name evidence="3" type="ORF">Poli38472_011972</name>
</gene>
<dbReference type="Pfam" id="PF07714">
    <property type="entry name" value="PK_Tyr_Ser-Thr"/>
    <property type="match status" value="1"/>
</dbReference>
<evidence type="ECO:0000313" key="4">
    <source>
        <dbReference type="Proteomes" id="UP000794436"/>
    </source>
</evidence>
<evidence type="ECO:0000313" key="3">
    <source>
        <dbReference type="EMBL" id="TMW66856.1"/>
    </source>
</evidence>
<dbReference type="PANTHER" id="PTHR44329:SF214">
    <property type="entry name" value="PROTEIN KINASE DOMAIN-CONTAINING PROTEIN"/>
    <property type="match status" value="1"/>
</dbReference>
<dbReference type="PROSITE" id="PS00108">
    <property type="entry name" value="PROTEIN_KINASE_ST"/>
    <property type="match status" value="1"/>
</dbReference>
<name>A0A8K1FL79_PYTOL</name>
<dbReference type="InterPro" id="IPR001245">
    <property type="entry name" value="Ser-Thr/Tyr_kinase_cat_dom"/>
</dbReference>
<dbReference type="Gene3D" id="3.30.200.20">
    <property type="entry name" value="Phosphorylase Kinase, domain 1"/>
    <property type="match status" value="1"/>
</dbReference>
<keyword evidence="1" id="KW-0472">Membrane</keyword>
<evidence type="ECO:0000256" key="1">
    <source>
        <dbReference type="SAM" id="Phobius"/>
    </source>
</evidence>
<sequence length="657" mass="73650">MSVTLNPDFKWDGTTSDLAEQYYRLYRRQIGDGSVKVSVKEPAAMLMKHNDLPATIRNRLEDYGLNFDRLSPYLQRALVWDSGYVLANSRDLRRVYTLGGRNMADIAVSLHEFRVAGCSARNCSSVYRSQFCSGTQIISAAKCITEDVLTPAIHVSMWATGGEPTMLPEMTLLRHSWVDANDTYLMYAIHTVAEEHQPAWGACPDPELNEQSGLIIPCGVYEADTNTSLWKLPEHGDLVSSWLQEAARHQRTSFRMVYIAPIVGGVVVILLVLVWWRHRRRRAYQRSRTTKSQDLDDVILGVDGQVLPKGGGKREEIFLSTSTPTGFIPSFDPLDTMMNNSVMDTLVHDSNLNTKRMVFEQFNFNRLIAKGAFGEVWLASYNGAEYAIKRLIQSNCMTYQDLDDFVDEIRITASLKHENIIQFVGVAWRCLENLCMVCEYLPNGDLQGYLTERRDTLMGCWTSEKLQIALGIARAIAYLHDNNPPMIHRDIKTKNVLLAEDMSPRLIDFGISRLRRADLTMTGGIGTPYWTAPEVLAGVRYSEKSDIFSYGVLLTELETCHSPYHDYSEPTTGFDKSLTLGERLSSTAGDLTPSPAVAGKLQPFQILKLVMNGSLRPSVTLACPAWLKQLTQACFSATPSERPTAAELVAILEQQLG</sequence>